<accession>A0A0B7NC38</accession>
<dbReference type="Proteomes" id="UP000054107">
    <property type="component" value="Unassembled WGS sequence"/>
</dbReference>
<sequence length="528" mass="60475">MTDLQKLDTFPTEILEEIFAHVLRFGSSALYPCTFVCKRFFRIAHPLLYEDVYLGSQQLANVASCLDIARGKAIKKITFFSKTKILDFEYTRQNVEKILSCIPNVETLRPQSYPSFHNEVLWEAMLNSTTQHPYLKQFTSDEFNWDRDSQPLCAQLTLRYKASLEKLVLFPIFADINRDPNYRTFKNHLLEFKSLKMLQLVGRYVKTSLSAELDELISVENPNKVIQSLEIVDSRLPTSALEYFKNKLSKLERLVFNTRLEEPCEGEYADWWNQMIYFCQPLQSYYINFSELNFENCLHLIRGSAKLSSTIATTPVILKMNFTEEARPFIEMAQGDSRIHLFSSSDSQDFFKNVDFAQFYECLAPYAPDVIKILSRKKFQVDAQDLQLKILKFAIALISTKAGSAHFENMVLNSLQFEKAELPEDARISELSFTNCTIHTTVLPGISLGIPKIDLLVLDGCLIQEKNKKTLDGRELMSSEDASAAAPASETILSRLGGITYRTVVIITKGVKKTYQYDEASKTYQSKP</sequence>
<reference evidence="1 2" key="1">
    <citation type="submission" date="2014-09" db="EMBL/GenBank/DDBJ databases">
        <authorList>
            <person name="Ellenberger Sabrina"/>
        </authorList>
    </citation>
    <scope>NUCLEOTIDE SEQUENCE [LARGE SCALE GENOMIC DNA]</scope>
    <source>
        <strain evidence="1 2">CBS 412.66</strain>
    </source>
</reference>
<dbReference type="EMBL" id="LN728830">
    <property type="protein sequence ID" value="CEP12923.1"/>
    <property type="molecule type" value="Genomic_DNA"/>
</dbReference>
<dbReference type="AlphaFoldDB" id="A0A0B7NC38"/>
<gene>
    <name evidence="1" type="primary">PARPA_06941.1 scaffold 25142</name>
</gene>
<name>A0A0B7NC38_9FUNG</name>
<evidence type="ECO:0000313" key="2">
    <source>
        <dbReference type="Proteomes" id="UP000054107"/>
    </source>
</evidence>
<keyword evidence="2" id="KW-1185">Reference proteome</keyword>
<organism evidence="1 2">
    <name type="scientific">Parasitella parasitica</name>
    <dbReference type="NCBI Taxonomy" id="35722"/>
    <lineage>
        <taxon>Eukaryota</taxon>
        <taxon>Fungi</taxon>
        <taxon>Fungi incertae sedis</taxon>
        <taxon>Mucoromycota</taxon>
        <taxon>Mucoromycotina</taxon>
        <taxon>Mucoromycetes</taxon>
        <taxon>Mucorales</taxon>
        <taxon>Mucorineae</taxon>
        <taxon>Mucoraceae</taxon>
        <taxon>Parasitella</taxon>
    </lineage>
</organism>
<protein>
    <submittedName>
        <fullName evidence="1">Uncharacterized protein</fullName>
    </submittedName>
</protein>
<evidence type="ECO:0000313" key="1">
    <source>
        <dbReference type="EMBL" id="CEP12923.1"/>
    </source>
</evidence>
<proteinExistence type="predicted"/>